<dbReference type="PANTHER" id="PTHR30043:SF1">
    <property type="entry name" value="ABC TRANSPORT SYSTEM PERMEASE PROTEIN P69"/>
    <property type="match status" value="1"/>
</dbReference>
<evidence type="ECO:0000313" key="9">
    <source>
        <dbReference type="EMBL" id="MBK7676480.1"/>
    </source>
</evidence>
<dbReference type="SUPFAM" id="SSF161098">
    <property type="entry name" value="MetI-like"/>
    <property type="match status" value="1"/>
</dbReference>
<evidence type="ECO:0000256" key="4">
    <source>
        <dbReference type="ARBA" id="ARBA00022692"/>
    </source>
</evidence>
<feature type="transmembrane region" description="Helical" evidence="7">
    <location>
        <begin position="18"/>
        <end position="40"/>
    </location>
</feature>
<dbReference type="InterPro" id="IPR005769">
    <property type="entry name" value="PhnE/PtxC"/>
</dbReference>
<dbReference type="GO" id="GO:0015416">
    <property type="term" value="F:ABC-type phosphonate transporter activity"/>
    <property type="evidence" value="ECO:0007669"/>
    <property type="project" value="InterPro"/>
</dbReference>
<keyword evidence="2 7" id="KW-0813">Transport</keyword>
<dbReference type="AlphaFoldDB" id="A0A935PZX5"/>
<keyword evidence="6 7" id="KW-0472">Membrane</keyword>
<feature type="transmembrane region" description="Helical" evidence="7">
    <location>
        <begin position="216"/>
        <end position="237"/>
    </location>
</feature>
<sequence>MTVLAPPARLRDRIGSRLGFLVLALLYGLLVIACVLSLLAEDELSLGRNPLANLLKTAGEFARPSFIDLWLGNPQLEYRSDDGSLLRVENGQEVERNYLAGLAEATWTTIRIATLGSLLGAILALPLSLLTARNLAAPRLLAWLAKGLLDVTRSIHTLVFGLVLVGIVGLGPTAGILAIALHSMGSYGKLFAEAIETLDMAAIDAVRSVGAGPVQVFFNAIWPAVLPQFVSSHLYIWEFNIRDSTILGIIGAGGLGLLISEATSLFQWGRLSTVLLVVFLLVTTFDALSRRIRKALL</sequence>
<dbReference type="Gene3D" id="1.10.3720.10">
    <property type="entry name" value="MetI-like"/>
    <property type="match status" value="1"/>
</dbReference>
<comment type="caution">
    <text evidence="9">The sequence shown here is derived from an EMBL/GenBank/DDBJ whole genome shotgun (WGS) entry which is preliminary data.</text>
</comment>
<dbReference type="InterPro" id="IPR000515">
    <property type="entry name" value="MetI-like"/>
</dbReference>
<evidence type="ECO:0000256" key="1">
    <source>
        <dbReference type="ARBA" id="ARBA00004651"/>
    </source>
</evidence>
<evidence type="ECO:0000313" key="10">
    <source>
        <dbReference type="Proteomes" id="UP000697998"/>
    </source>
</evidence>
<feature type="transmembrane region" description="Helical" evidence="7">
    <location>
        <begin position="157"/>
        <end position="181"/>
    </location>
</feature>
<accession>A0A935PZX5</accession>
<dbReference type="Pfam" id="PF00528">
    <property type="entry name" value="BPD_transp_1"/>
    <property type="match status" value="1"/>
</dbReference>
<gene>
    <name evidence="9" type="primary">phnE</name>
    <name evidence="9" type="ORF">IPJ27_17940</name>
</gene>
<evidence type="ECO:0000256" key="2">
    <source>
        <dbReference type="ARBA" id="ARBA00022448"/>
    </source>
</evidence>
<dbReference type="EMBL" id="JADJMH010000020">
    <property type="protein sequence ID" value="MBK7676480.1"/>
    <property type="molecule type" value="Genomic_DNA"/>
</dbReference>
<evidence type="ECO:0000259" key="8">
    <source>
        <dbReference type="PROSITE" id="PS50928"/>
    </source>
</evidence>
<proteinExistence type="inferred from homology"/>
<evidence type="ECO:0000256" key="3">
    <source>
        <dbReference type="ARBA" id="ARBA00022475"/>
    </source>
</evidence>
<feature type="transmembrane region" description="Helical" evidence="7">
    <location>
        <begin position="268"/>
        <end position="288"/>
    </location>
</feature>
<dbReference type="PANTHER" id="PTHR30043">
    <property type="entry name" value="PHOSPHONATES TRANSPORT SYSTEM PERMEASE PROTEIN"/>
    <property type="match status" value="1"/>
</dbReference>
<evidence type="ECO:0000256" key="5">
    <source>
        <dbReference type="ARBA" id="ARBA00022989"/>
    </source>
</evidence>
<feature type="domain" description="ABC transmembrane type-1" evidence="8">
    <location>
        <begin position="106"/>
        <end position="289"/>
    </location>
</feature>
<dbReference type="NCBIfam" id="TIGR01097">
    <property type="entry name" value="PhnE"/>
    <property type="match status" value="1"/>
</dbReference>
<feature type="transmembrane region" description="Helical" evidence="7">
    <location>
        <begin position="244"/>
        <end position="262"/>
    </location>
</feature>
<organism evidence="9 10">
    <name type="scientific">Candidatus Accumulibacter proximus</name>
    <dbReference type="NCBI Taxonomy" id="2954385"/>
    <lineage>
        <taxon>Bacteria</taxon>
        <taxon>Pseudomonadati</taxon>
        <taxon>Pseudomonadota</taxon>
        <taxon>Betaproteobacteria</taxon>
        <taxon>Candidatus Accumulibacter</taxon>
    </lineage>
</organism>
<feature type="transmembrane region" description="Helical" evidence="7">
    <location>
        <begin position="112"/>
        <end position="136"/>
    </location>
</feature>
<keyword evidence="5 7" id="KW-1133">Transmembrane helix</keyword>
<dbReference type="Proteomes" id="UP000697998">
    <property type="component" value="Unassembled WGS sequence"/>
</dbReference>
<comment type="subcellular location">
    <subcellularLocation>
        <location evidence="1 7">Cell membrane</location>
        <topology evidence="1 7">Multi-pass membrane protein</topology>
    </subcellularLocation>
</comment>
<evidence type="ECO:0000256" key="6">
    <source>
        <dbReference type="ARBA" id="ARBA00023136"/>
    </source>
</evidence>
<name>A0A935PZX5_9PROT</name>
<comment type="similarity">
    <text evidence="7">Belongs to the binding-protein-dependent transport system permease family.</text>
</comment>
<dbReference type="GO" id="GO:0005886">
    <property type="term" value="C:plasma membrane"/>
    <property type="evidence" value="ECO:0007669"/>
    <property type="project" value="UniProtKB-SubCell"/>
</dbReference>
<dbReference type="PROSITE" id="PS50928">
    <property type="entry name" value="ABC_TM1"/>
    <property type="match status" value="1"/>
</dbReference>
<protein>
    <submittedName>
        <fullName evidence="9">Phosphonate ABC transporter, permease protein PhnE</fullName>
    </submittedName>
</protein>
<reference evidence="9 10" key="1">
    <citation type="submission" date="2020-10" db="EMBL/GenBank/DDBJ databases">
        <title>Connecting structure to function with the recovery of over 1000 high-quality activated sludge metagenome-assembled genomes encoding full-length rRNA genes using long-read sequencing.</title>
        <authorList>
            <person name="Singleton C.M."/>
            <person name="Petriglieri F."/>
            <person name="Kristensen J.M."/>
            <person name="Kirkegaard R.H."/>
            <person name="Michaelsen T.Y."/>
            <person name="Andersen M.H."/>
            <person name="Karst S.M."/>
            <person name="Dueholm M.S."/>
            <person name="Nielsen P.H."/>
            <person name="Albertsen M."/>
        </authorList>
    </citation>
    <scope>NUCLEOTIDE SEQUENCE [LARGE SCALE GENOMIC DNA]</scope>
    <source>
        <strain evidence="9">EsbW_18-Q3-R4-48_BATAC.285</strain>
    </source>
</reference>
<evidence type="ECO:0000256" key="7">
    <source>
        <dbReference type="RuleBase" id="RU363032"/>
    </source>
</evidence>
<keyword evidence="3" id="KW-1003">Cell membrane</keyword>
<dbReference type="CDD" id="cd06261">
    <property type="entry name" value="TM_PBP2"/>
    <property type="match status" value="1"/>
</dbReference>
<dbReference type="InterPro" id="IPR035906">
    <property type="entry name" value="MetI-like_sf"/>
</dbReference>
<keyword evidence="4 7" id="KW-0812">Transmembrane</keyword>